<evidence type="ECO:0000313" key="2">
    <source>
        <dbReference type="EMBL" id="KAG5166239.1"/>
    </source>
</evidence>
<reference evidence="2" key="1">
    <citation type="submission" date="2021-02" db="EMBL/GenBank/DDBJ databases">
        <title>Psilocybe cubensis genome.</title>
        <authorList>
            <person name="Mckernan K.J."/>
            <person name="Crawford S."/>
            <person name="Trippe A."/>
            <person name="Kane L.T."/>
            <person name="Mclaughlin S."/>
        </authorList>
    </citation>
    <scope>NUCLEOTIDE SEQUENCE [LARGE SCALE GENOMIC DNA]</scope>
    <source>
        <strain evidence="2">MGC-MH-2018</strain>
    </source>
</reference>
<gene>
    <name evidence="2" type="ORF">JR316_008322</name>
</gene>
<name>A0A8H7XV04_PSICU</name>
<protein>
    <recommendedName>
        <fullName evidence="3">F-box domain-containing protein</fullName>
    </recommendedName>
</protein>
<dbReference type="AlphaFoldDB" id="A0A8H7XV04"/>
<dbReference type="EMBL" id="JAFIQS010000008">
    <property type="protein sequence ID" value="KAG5166239.1"/>
    <property type="molecule type" value="Genomic_DNA"/>
</dbReference>
<evidence type="ECO:0008006" key="3">
    <source>
        <dbReference type="Google" id="ProtNLM"/>
    </source>
</evidence>
<dbReference type="Gene3D" id="3.80.10.10">
    <property type="entry name" value="Ribonuclease Inhibitor"/>
    <property type="match status" value="2"/>
</dbReference>
<comment type="caution">
    <text evidence="2">The sequence shown here is derived from an EMBL/GenBank/DDBJ whole genome shotgun (WGS) entry which is preliminary data.</text>
</comment>
<evidence type="ECO:0000256" key="1">
    <source>
        <dbReference type="SAM" id="MobiDB-lite"/>
    </source>
</evidence>
<accession>A0A8H7XV04</accession>
<dbReference type="SUPFAM" id="SSF52047">
    <property type="entry name" value="RNI-like"/>
    <property type="match status" value="1"/>
</dbReference>
<feature type="region of interest" description="Disordered" evidence="1">
    <location>
        <begin position="1"/>
        <end position="21"/>
    </location>
</feature>
<sequence length="573" mass="64163">MPETSGTRRRHNKTTEVLHPNSSSSVFQNEDIIELILSFFDPEAFWGDGIWDIDISTRKALFFACLTARSFVAPASGLLWRMMTSLIPIFSILPTFEKAPFGDVYTINGAVLPIHIDRLKLYTCKIQYLFLESFQDSYSSHFIMRMMAEKDLTLFPALKTLYIPNLPPSFHRGTDNLLAPLFLIHGLSLTNLILGGINTTTEVFTESLLSTLAPKATAVQELILSGRLSFEILRCIPKFSRLQVLNATFIPASDVPSSFFRDCTNLPDLTHLLINLSHSAIVDVANVSVGDSTLYFPSLQDLQLTGDPVETSKILRMLNPTRSLTTVKLAQCTNILQHTPASMGLATQGMFSDTALALQASIERIATIAPALQVFDVNMGTGRSILLGENTLRPLIRCNNLVFFGMTGVSLPITDRHIEEFCLGNNWRNLRTLSLPSSIEGNSPSFCSLLTLAESCPALKNLTLPLDTITHPPEVLNSLRQRIVHRSSKIERLSIHKVTTNRFNSETDTLEMTIAVARFIEHCFPHLKPGWLVHNLSTRADTEWWHDVDTLIAAFAQLKTKHYFRRFQQELST</sequence>
<dbReference type="InterPro" id="IPR032675">
    <property type="entry name" value="LRR_dom_sf"/>
</dbReference>
<proteinExistence type="predicted"/>
<organism evidence="2">
    <name type="scientific">Psilocybe cubensis</name>
    <name type="common">Psychedelic mushroom</name>
    <name type="synonym">Stropharia cubensis</name>
    <dbReference type="NCBI Taxonomy" id="181762"/>
    <lineage>
        <taxon>Eukaryota</taxon>
        <taxon>Fungi</taxon>
        <taxon>Dikarya</taxon>
        <taxon>Basidiomycota</taxon>
        <taxon>Agaricomycotina</taxon>
        <taxon>Agaricomycetes</taxon>
        <taxon>Agaricomycetidae</taxon>
        <taxon>Agaricales</taxon>
        <taxon>Agaricineae</taxon>
        <taxon>Strophariaceae</taxon>
        <taxon>Psilocybe</taxon>
    </lineage>
</organism>